<feature type="domain" description="DUF7309" evidence="2">
    <location>
        <begin position="157"/>
        <end position="249"/>
    </location>
</feature>
<organism evidence="3 4">
    <name type="scientific">Leptolyngbya foveolarum</name>
    <dbReference type="NCBI Taxonomy" id="47253"/>
    <lineage>
        <taxon>Bacteria</taxon>
        <taxon>Bacillati</taxon>
        <taxon>Cyanobacteriota</taxon>
        <taxon>Cyanophyceae</taxon>
        <taxon>Leptolyngbyales</taxon>
        <taxon>Leptolyngbyaceae</taxon>
        <taxon>Leptolyngbya group</taxon>
        <taxon>Leptolyngbya</taxon>
    </lineage>
</organism>
<evidence type="ECO:0000259" key="1">
    <source>
        <dbReference type="Pfam" id="PF22007"/>
    </source>
</evidence>
<accession>A0A2W4UK69</accession>
<sequence>MHPLSPFTCRRLGQLPRLTSVWECDRRSLEAYAQAISAHDPTASKNSEQGDCILWVDTLQGMVRGLSVVPKETGHEAVVRALLQAIESPQGNANPARPRKVVVCNREIQFFLRGALQDLDIDVEYAFELPAVDQVFEKLQAAEAQSKSLSAATEELLFDKSNRLWQDAPWQHLSEQEILAIELNCWDIDTLYLSILGIAGIDYGLLFYRDLKSLRQFRHQLRQREDFSKGMQQAFLEQNCLFLNFHLAEDVIPIRTPQAAGGNPAHQSSIVDCEFGSIHPLEGLRSQIVEEEALSLIVVLEALHRFLKKHDISTPEFALGPVNSRFRIPNPSRQTKQAAGSVSETVSVKIFTVPEVSAAFLAETVEPDLSVIGPLGEAPLGEVVSEDTAPLIDDSVPEGALIMIGSHPNKKLEPLRKSDRIHYQSFLIPPDKLPKAKAHWPVLTIQATRPKAHQLVQQIQQEGGLQAICFNAGSDPVSGQIFQVGLLQTALGHLHLFNEYEVDSSSDNQALDRWQKASEQNNRCGGCIIATGASGSKRGRPTGKEVIAFFELRDRQPEEIGLVPLVMSYAVDWDQPE</sequence>
<comment type="caution">
    <text evidence="3">The sequence shown here is derived from an EMBL/GenBank/DDBJ whole genome shotgun (WGS) entry which is preliminary data.</text>
</comment>
<protein>
    <submittedName>
        <fullName evidence="3">Uncharacterized protein</fullName>
    </submittedName>
</protein>
<dbReference type="AlphaFoldDB" id="A0A2W4UK69"/>
<dbReference type="Pfam" id="PF23988">
    <property type="entry name" value="DUF7309"/>
    <property type="match status" value="1"/>
</dbReference>
<evidence type="ECO:0000313" key="4">
    <source>
        <dbReference type="Proteomes" id="UP000249354"/>
    </source>
</evidence>
<evidence type="ECO:0000313" key="3">
    <source>
        <dbReference type="EMBL" id="PZO21303.1"/>
    </source>
</evidence>
<dbReference type="EMBL" id="QBMC01000020">
    <property type="protein sequence ID" value="PZO21303.1"/>
    <property type="molecule type" value="Genomic_DNA"/>
</dbReference>
<gene>
    <name evidence="3" type="ORF">DCF25_05000</name>
</gene>
<proteinExistence type="predicted"/>
<dbReference type="Pfam" id="PF22007">
    <property type="entry name" value="DUF6930"/>
    <property type="match status" value="1"/>
</dbReference>
<dbReference type="Proteomes" id="UP000249354">
    <property type="component" value="Unassembled WGS sequence"/>
</dbReference>
<evidence type="ECO:0000259" key="2">
    <source>
        <dbReference type="Pfam" id="PF23988"/>
    </source>
</evidence>
<dbReference type="InterPro" id="IPR054216">
    <property type="entry name" value="DUF6930"/>
</dbReference>
<dbReference type="InterPro" id="IPR055733">
    <property type="entry name" value="DUF7309"/>
</dbReference>
<feature type="domain" description="DUF6930" evidence="1">
    <location>
        <begin position="8"/>
        <end position="139"/>
    </location>
</feature>
<reference evidence="4" key="1">
    <citation type="submission" date="2018-04" db="EMBL/GenBank/DDBJ databases">
        <authorList>
            <person name="Cornet L."/>
        </authorList>
    </citation>
    <scope>NUCLEOTIDE SEQUENCE [LARGE SCALE GENOMIC DNA]</scope>
</reference>
<name>A0A2W4UK69_9CYAN</name>
<reference evidence="3 4" key="2">
    <citation type="submission" date="2018-06" db="EMBL/GenBank/DDBJ databases">
        <title>Metagenomic assembly of (sub)arctic Cyanobacteria and their associated microbiome from non-axenic cultures.</title>
        <authorList>
            <person name="Baurain D."/>
        </authorList>
    </citation>
    <scope>NUCLEOTIDE SEQUENCE [LARGE SCALE GENOMIC DNA]</scope>
    <source>
        <strain evidence="3">ULC129bin1</strain>
    </source>
</reference>